<comment type="caution">
    <text evidence="9">The sequence shown here is derived from an EMBL/GenBank/DDBJ whole genome shotgun (WGS) entry which is preliminary data.</text>
</comment>
<evidence type="ECO:0000256" key="3">
    <source>
        <dbReference type="ARBA" id="ARBA00023082"/>
    </source>
</evidence>
<reference evidence="9" key="1">
    <citation type="journal article" date="2023" name="Int. J. Syst. Evol. Microbiol.">
        <title>Methylocystis iwaonis sp. nov., a type II methane-oxidizing bacterium from surface soil of a rice paddy field in Japan, and emended description of the genus Methylocystis (ex Whittenbury et al. 1970) Bowman et al. 1993.</title>
        <authorList>
            <person name="Kaise H."/>
            <person name="Sawadogo J.B."/>
            <person name="Alam M.S."/>
            <person name="Ueno C."/>
            <person name="Dianou D."/>
            <person name="Shinjo R."/>
            <person name="Asakawa S."/>
        </authorList>
    </citation>
    <scope>NUCLEOTIDE SEQUENCE</scope>
    <source>
        <strain evidence="9">LMG27198</strain>
    </source>
</reference>
<dbReference type="InterPro" id="IPR039425">
    <property type="entry name" value="RNA_pol_sigma-70-like"/>
</dbReference>
<gene>
    <name evidence="9" type="ORF">LMG27198_22560</name>
</gene>
<dbReference type="GO" id="GO:0003677">
    <property type="term" value="F:DNA binding"/>
    <property type="evidence" value="ECO:0007669"/>
    <property type="project" value="UniProtKB-KW"/>
</dbReference>
<dbReference type="InterPro" id="IPR013325">
    <property type="entry name" value="RNA_pol_sigma_r2"/>
</dbReference>
<dbReference type="SUPFAM" id="SSF88946">
    <property type="entry name" value="Sigma2 domain of RNA polymerase sigma factors"/>
    <property type="match status" value="1"/>
</dbReference>
<dbReference type="Gene3D" id="1.10.1740.10">
    <property type="match status" value="1"/>
</dbReference>
<keyword evidence="2" id="KW-0805">Transcription regulation</keyword>
<evidence type="ECO:0000256" key="2">
    <source>
        <dbReference type="ARBA" id="ARBA00023015"/>
    </source>
</evidence>
<evidence type="ECO:0000313" key="9">
    <source>
        <dbReference type="EMBL" id="GLI93264.1"/>
    </source>
</evidence>
<keyword evidence="6" id="KW-0812">Transmembrane</keyword>
<dbReference type="GO" id="GO:0016987">
    <property type="term" value="F:sigma factor activity"/>
    <property type="evidence" value="ECO:0007669"/>
    <property type="project" value="UniProtKB-KW"/>
</dbReference>
<dbReference type="CDD" id="cd06171">
    <property type="entry name" value="Sigma70_r4"/>
    <property type="match status" value="1"/>
</dbReference>
<dbReference type="Pfam" id="PF08281">
    <property type="entry name" value="Sigma70_r4_2"/>
    <property type="match status" value="1"/>
</dbReference>
<dbReference type="Pfam" id="PF04542">
    <property type="entry name" value="Sigma70_r2"/>
    <property type="match status" value="1"/>
</dbReference>
<dbReference type="InterPro" id="IPR007627">
    <property type="entry name" value="RNA_pol_sigma70_r2"/>
</dbReference>
<keyword evidence="6" id="KW-1133">Transmembrane helix</keyword>
<feature type="domain" description="RNA polymerase sigma-70 region 2" evidence="7">
    <location>
        <begin position="29"/>
        <end position="96"/>
    </location>
</feature>
<dbReference type="PANTHER" id="PTHR43133:SF8">
    <property type="entry name" value="RNA POLYMERASE SIGMA FACTOR HI_1459-RELATED"/>
    <property type="match status" value="1"/>
</dbReference>
<evidence type="ECO:0000256" key="6">
    <source>
        <dbReference type="SAM" id="Phobius"/>
    </source>
</evidence>
<evidence type="ECO:0000259" key="8">
    <source>
        <dbReference type="Pfam" id="PF08281"/>
    </source>
</evidence>
<proteinExistence type="inferred from homology"/>
<keyword evidence="4" id="KW-0238">DNA-binding</keyword>
<dbReference type="Gene3D" id="1.10.10.10">
    <property type="entry name" value="Winged helix-like DNA-binding domain superfamily/Winged helix DNA-binding domain"/>
    <property type="match status" value="1"/>
</dbReference>
<dbReference type="PANTHER" id="PTHR43133">
    <property type="entry name" value="RNA POLYMERASE ECF-TYPE SIGMA FACTO"/>
    <property type="match status" value="1"/>
</dbReference>
<dbReference type="InterPro" id="IPR036388">
    <property type="entry name" value="WH-like_DNA-bd_sf"/>
</dbReference>
<evidence type="ECO:0000256" key="1">
    <source>
        <dbReference type="ARBA" id="ARBA00010641"/>
    </source>
</evidence>
<evidence type="ECO:0000256" key="5">
    <source>
        <dbReference type="ARBA" id="ARBA00023163"/>
    </source>
</evidence>
<protein>
    <submittedName>
        <fullName evidence="9">RNA polymerase sigma factor</fullName>
    </submittedName>
</protein>
<dbReference type="InterPro" id="IPR014284">
    <property type="entry name" value="RNA_pol_sigma-70_dom"/>
</dbReference>
<accession>A0A9W6LSF5</accession>
<feature type="domain" description="RNA polymerase sigma factor 70 region 4 type 2" evidence="8">
    <location>
        <begin position="125"/>
        <end position="176"/>
    </location>
</feature>
<dbReference type="Proteomes" id="UP001144323">
    <property type="component" value="Unassembled WGS sequence"/>
</dbReference>
<evidence type="ECO:0000256" key="4">
    <source>
        <dbReference type="ARBA" id="ARBA00023125"/>
    </source>
</evidence>
<dbReference type="InterPro" id="IPR013324">
    <property type="entry name" value="RNA_pol_sigma_r3/r4-like"/>
</dbReference>
<keyword evidence="3" id="KW-0731">Sigma factor</keyword>
<dbReference type="EMBL" id="BSEC01000001">
    <property type="protein sequence ID" value="GLI93264.1"/>
    <property type="molecule type" value="Genomic_DNA"/>
</dbReference>
<keyword evidence="5" id="KW-0804">Transcription</keyword>
<dbReference type="AlphaFoldDB" id="A0A9W6LSF5"/>
<dbReference type="NCBIfam" id="TIGR02937">
    <property type="entry name" value="sigma70-ECF"/>
    <property type="match status" value="1"/>
</dbReference>
<feature type="transmembrane region" description="Helical" evidence="6">
    <location>
        <begin position="178"/>
        <end position="197"/>
    </location>
</feature>
<dbReference type="InterPro" id="IPR013249">
    <property type="entry name" value="RNA_pol_sigma70_r4_t2"/>
</dbReference>
<sequence length="208" mass="22628">MGGVLPGEDGDSDLAQRAAAGDRAAFATLAARHYDRVHALAWRWCGARAEAEDVAQETMEKMARGIRGFRGDCAFSTWAYRIAYTTAVDHLRARARIVPLAPSQMQPLAEGGADDPPEDVAMNSALWRAVRALPEQQRDAVLLVYGEDMSHAEAAATMGCAEKTVSWHVHEAKKRLKILLEALIAFAASLLGLALLAQRFGFWLGRLA</sequence>
<evidence type="ECO:0000259" key="7">
    <source>
        <dbReference type="Pfam" id="PF04542"/>
    </source>
</evidence>
<evidence type="ECO:0000313" key="10">
    <source>
        <dbReference type="Proteomes" id="UP001144323"/>
    </source>
</evidence>
<comment type="similarity">
    <text evidence="1">Belongs to the sigma-70 factor family. ECF subfamily.</text>
</comment>
<keyword evidence="6" id="KW-0472">Membrane</keyword>
<dbReference type="SUPFAM" id="SSF88659">
    <property type="entry name" value="Sigma3 and sigma4 domains of RNA polymerase sigma factors"/>
    <property type="match status" value="1"/>
</dbReference>
<organism evidence="9 10">
    <name type="scientific">Methylocystis echinoides</name>
    <dbReference type="NCBI Taxonomy" id="29468"/>
    <lineage>
        <taxon>Bacteria</taxon>
        <taxon>Pseudomonadati</taxon>
        <taxon>Pseudomonadota</taxon>
        <taxon>Alphaproteobacteria</taxon>
        <taxon>Hyphomicrobiales</taxon>
        <taxon>Methylocystaceae</taxon>
        <taxon>Methylocystis</taxon>
    </lineage>
</organism>
<dbReference type="GO" id="GO:0006352">
    <property type="term" value="P:DNA-templated transcription initiation"/>
    <property type="evidence" value="ECO:0007669"/>
    <property type="project" value="InterPro"/>
</dbReference>
<keyword evidence="10" id="KW-1185">Reference proteome</keyword>
<name>A0A9W6LSF5_9HYPH</name>